<proteinExistence type="predicted"/>
<reference evidence="1" key="1">
    <citation type="journal article" date="2019" name="Science">
        <title>Mutation of a bHLH transcription factor allowed almond domestication.</title>
        <authorList>
            <person name="Sanchez-Perez R."/>
            <person name="Pavan S."/>
            <person name="Mazzeo R."/>
            <person name="Moldovan C."/>
            <person name="Aiese Cigliano R."/>
            <person name="Del Cueto J."/>
            <person name="Ricciardi F."/>
            <person name="Lotti C."/>
            <person name="Ricciardi L."/>
            <person name="Dicenta F."/>
            <person name="Lopez-Marques R.L."/>
            <person name="Lindberg Moller B."/>
        </authorList>
    </citation>
    <scope>NUCLEOTIDE SEQUENCE</scope>
</reference>
<protein>
    <submittedName>
        <fullName evidence="1">Uncharacterized protein</fullName>
    </submittedName>
</protein>
<name>A0A4Y1RT18_PRUDU</name>
<accession>A0A4Y1RT18</accession>
<sequence length="105" mass="11955">YIITNLEERKNNERLTNKPRRLCPTSKNCSLNLTHCCQANTFGYSRGRQILECDCGGENRKRLAGSYFPEDTGSSLSSQACTMNLSKVRTVCYFENHEADRLLNV</sequence>
<organism evidence="1">
    <name type="scientific">Prunus dulcis</name>
    <name type="common">Almond</name>
    <name type="synonym">Amygdalus dulcis</name>
    <dbReference type="NCBI Taxonomy" id="3755"/>
    <lineage>
        <taxon>Eukaryota</taxon>
        <taxon>Viridiplantae</taxon>
        <taxon>Streptophyta</taxon>
        <taxon>Embryophyta</taxon>
        <taxon>Tracheophyta</taxon>
        <taxon>Spermatophyta</taxon>
        <taxon>Magnoliopsida</taxon>
        <taxon>eudicotyledons</taxon>
        <taxon>Gunneridae</taxon>
        <taxon>Pentapetalae</taxon>
        <taxon>rosids</taxon>
        <taxon>fabids</taxon>
        <taxon>Rosales</taxon>
        <taxon>Rosaceae</taxon>
        <taxon>Amygdaloideae</taxon>
        <taxon>Amygdaleae</taxon>
        <taxon>Prunus</taxon>
    </lineage>
</organism>
<evidence type="ECO:0000313" key="1">
    <source>
        <dbReference type="EMBL" id="BBH07479.1"/>
    </source>
</evidence>
<feature type="non-terminal residue" evidence="1">
    <location>
        <position position="1"/>
    </location>
</feature>
<dbReference type="AlphaFoldDB" id="A0A4Y1RT18"/>
<dbReference type="EMBL" id="AP019303">
    <property type="protein sequence ID" value="BBH07479.1"/>
    <property type="molecule type" value="Genomic_DNA"/>
</dbReference>
<gene>
    <name evidence="1" type="ORF">Prudu_019429</name>
</gene>